<protein>
    <submittedName>
        <fullName evidence="1">Uncharacterized protein</fullName>
    </submittedName>
</protein>
<dbReference type="eggNOG" id="arCOG10047">
    <property type="taxonomic scope" value="Archaea"/>
</dbReference>
<dbReference type="KEGG" id="tga:TGAM_1145"/>
<name>C5A5Y5_THEGJ</name>
<dbReference type="HOGENOM" id="CLU_103624_0_0_2"/>
<sequence length="233" mass="26963">MVQARDKTTRSRWGLFRRALSELSRQNNGREITSMDFTIYRAGWLSVIELHPNPRSWWWEAYSHEVVAFLRQFFKWDVLLIAGLNDWTDLRGTLTLDDMELFIAKLAEWITLRSLPAIPSAFTLAKEDLLDIGYGLHRVFTPERGYYSYVLAEPLDDYTSIWIIGRVDFNDPMELCETFGAEVELTLSLTGASLLPLTELRPSEDGRLLQIARMAFKAQITGDYDLFRCPGRQ</sequence>
<keyword evidence="2" id="KW-1185">Reference proteome</keyword>
<dbReference type="STRING" id="593117.TGAM_1145"/>
<dbReference type="Proteomes" id="UP000001488">
    <property type="component" value="Chromosome"/>
</dbReference>
<evidence type="ECO:0000313" key="2">
    <source>
        <dbReference type="Proteomes" id="UP000001488"/>
    </source>
</evidence>
<reference evidence="1 2" key="1">
    <citation type="journal article" date="2007" name="Genome Biol.">
        <title>Genome analysis and genome-wide proteomics of Thermococcus gammatolerans, the most radioresistant organism known amongst the Archaea.</title>
        <authorList>
            <person name="Zivanovic Y."/>
            <person name="Armengaud J."/>
            <person name="Lagorce A."/>
            <person name="Leplat C."/>
            <person name="Guerin P."/>
            <person name="Dutertre M."/>
            <person name="Anthouard V."/>
            <person name="Forterre P."/>
            <person name="Wincker P."/>
            <person name="Confalonieri F."/>
        </authorList>
    </citation>
    <scope>NUCLEOTIDE SEQUENCE [LARGE SCALE GENOMIC DNA]</scope>
    <source>
        <strain evidence="2">DSM 15229 / JCM 11827 / EJ3</strain>
    </source>
</reference>
<dbReference type="PaxDb" id="593117-TGAM_1145"/>
<dbReference type="EMBL" id="CP001398">
    <property type="protein sequence ID" value="ACS33647.1"/>
    <property type="molecule type" value="Genomic_DNA"/>
</dbReference>
<organism evidence="1 2">
    <name type="scientific">Thermococcus gammatolerans (strain DSM 15229 / JCM 11827 / EJ3)</name>
    <dbReference type="NCBI Taxonomy" id="593117"/>
    <lineage>
        <taxon>Archaea</taxon>
        <taxon>Methanobacteriati</taxon>
        <taxon>Methanobacteriota</taxon>
        <taxon>Thermococci</taxon>
        <taxon>Thermococcales</taxon>
        <taxon>Thermococcaceae</taxon>
        <taxon>Thermococcus</taxon>
    </lineage>
</organism>
<accession>C5A5Y5</accession>
<proteinExistence type="predicted"/>
<evidence type="ECO:0000313" key="1">
    <source>
        <dbReference type="EMBL" id="ACS33647.1"/>
    </source>
</evidence>
<dbReference type="AlphaFoldDB" id="C5A5Y5"/>
<dbReference type="PATRIC" id="fig|593117.10.peg.1145"/>
<gene>
    <name evidence="1" type="ordered locus">TGAM_1145</name>
</gene>